<evidence type="ECO:0000256" key="2">
    <source>
        <dbReference type="ARBA" id="ARBA00022771"/>
    </source>
</evidence>
<evidence type="ECO:0000313" key="7">
    <source>
        <dbReference type="Proteomes" id="UP000601171"/>
    </source>
</evidence>
<keyword evidence="2" id="KW-0863">Zinc-finger</keyword>
<dbReference type="Pfam" id="PF01258">
    <property type="entry name" value="zf-dskA_traR"/>
    <property type="match status" value="1"/>
</dbReference>
<dbReference type="RefSeq" id="WP_262430107.1">
    <property type="nucleotide sequence ID" value="NZ_JACRTG010000025.1"/>
</dbReference>
<keyword evidence="3" id="KW-0862">Zinc</keyword>
<dbReference type="SUPFAM" id="SSF57716">
    <property type="entry name" value="Glucocorticoid receptor-like (DNA-binding domain)"/>
    <property type="match status" value="1"/>
</dbReference>
<reference evidence="6" key="1">
    <citation type="submission" date="2020-08" db="EMBL/GenBank/DDBJ databases">
        <title>Genome public.</title>
        <authorList>
            <person name="Liu C."/>
            <person name="Sun Q."/>
        </authorList>
    </citation>
    <scope>NUCLEOTIDE SEQUENCE</scope>
    <source>
        <strain evidence="6">BX21</strain>
    </source>
</reference>
<evidence type="ECO:0000259" key="5">
    <source>
        <dbReference type="Pfam" id="PF01258"/>
    </source>
</evidence>
<dbReference type="EMBL" id="JACRTG010000025">
    <property type="protein sequence ID" value="MBC8588651.1"/>
    <property type="molecule type" value="Genomic_DNA"/>
</dbReference>
<dbReference type="GO" id="GO:0008270">
    <property type="term" value="F:zinc ion binding"/>
    <property type="evidence" value="ECO:0007669"/>
    <property type="project" value="UniProtKB-KW"/>
</dbReference>
<dbReference type="PANTHER" id="PTHR33823:SF4">
    <property type="entry name" value="GENERAL STRESS PROTEIN 16O"/>
    <property type="match status" value="1"/>
</dbReference>
<comment type="caution">
    <text evidence="6">The sequence shown here is derived from an EMBL/GenBank/DDBJ whole genome shotgun (WGS) entry which is preliminary data.</text>
</comment>
<dbReference type="InterPro" id="IPR000962">
    <property type="entry name" value="Znf_DskA_TraR"/>
</dbReference>
<keyword evidence="1" id="KW-0479">Metal-binding</keyword>
<dbReference type="Proteomes" id="UP000601171">
    <property type="component" value="Unassembled WGS sequence"/>
</dbReference>
<keyword evidence="7" id="KW-1185">Reference proteome</keyword>
<dbReference type="PROSITE" id="PS01102">
    <property type="entry name" value="ZF_DKSA_1"/>
    <property type="match status" value="1"/>
</dbReference>
<dbReference type="InterPro" id="IPR037187">
    <property type="entry name" value="DnaK_N"/>
</dbReference>
<protein>
    <submittedName>
        <fullName evidence="6">TraR/DksA C4-type zinc finger protein</fullName>
    </submittedName>
</protein>
<sequence length="204" mass="23812">MDRDKLNHFWNRLLKEKKNLIKSRENITQEEFGSMDLYYTESSNYDNHPGDIGTELFFKEQDQGFRNKMDDTLDDIDHALEKIKNKSYGICEKCHKNIDEERLEVVPYAKTCLECSEEVSPKLDNRLYESIDEKIATSSSVDPDSNVEYDREDAYQEVSYYNIVPNDPSFTTGDNMGLVIDEADDDSVEAVENFSQEYYDETLK</sequence>
<accession>A0A926EW23</accession>
<gene>
    <name evidence="6" type="ORF">H8707_10470</name>
</gene>
<feature type="zinc finger region" description="dksA C4-type" evidence="4">
    <location>
        <begin position="91"/>
        <end position="115"/>
    </location>
</feature>
<evidence type="ECO:0000256" key="4">
    <source>
        <dbReference type="PROSITE-ProRule" id="PRU00510"/>
    </source>
</evidence>
<dbReference type="Gene3D" id="1.20.120.910">
    <property type="entry name" value="DksA, coiled-coil domain"/>
    <property type="match status" value="1"/>
</dbReference>
<organism evidence="6 7">
    <name type="scientific">Paratissierella segnis</name>
    <dbReference type="NCBI Taxonomy" id="2763679"/>
    <lineage>
        <taxon>Bacteria</taxon>
        <taxon>Bacillati</taxon>
        <taxon>Bacillota</taxon>
        <taxon>Tissierellia</taxon>
        <taxon>Tissierellales</taxon>
        <taxon>Tissierellaceae</taxon>
        <taxon>Paratissierella</taxon>
    </lineage>
</organism>
<dbReference type="NCBIfam" id="TIGR02890">
    <property type="entry name" value="bacill_yteA"/>
    <property type="match status" value="1"/>
</dbReference>
<dbReference type="SUPFAM" id="SSF109635">
    <property type="entry name" value="DnaK suppressor protein DksA, alpha-hairpin domain"/>
    <property type="match status" value="1"/>
</dbReference>
<evidence type="ECO:0000256" key="3">
    <source>
        <dbReference type="ARBA" id="ARBA00022833"/>
    </source>
</evidence>
<dbReference type="PANTHER" id="PTHR33823">
    <property type="entry name" value="RNA POLYMERASE-BINDING TRANSCRIPTION FACTOR DKSA-RELATED"/>
    <property type="match status" value="1"/>
</dbReference>
<dbReference type="PROSITE" id="PS51128">
    <property type="entry name" value="ZF_DKSA_2"/>
    <property type="match status" value="1"/>
</dbReference>
<feature type="domain" description="Zinc finger DksA/TraR C4-type" evidence="5">
    <location>
        <begin position="87"/>
        <end position="117"/>
    </location>
</feature>
<evidence type="ECO:0000313" key="6">
    <source>
        <dbReference type="EMBL" id="MBC8588651.1"/>
    </source>
</evidence>
<dbReference type="InterPro" id="IPR014240">
    <property type="entry name" value="YteA"/>
</dbReference>
<proteinExistence type="predicted"/>
<dbReference type="InterPro" id="IPR020458">
    <property type="entry name" value="Znf_DskA_TraR_CS"/>
</dbReference>
<name>A0A926EW23_9FIRM</name>
<dbReference type="AlphaFoldDB" id="A0A926EW23"/>
<evidence type="ECO:0000256" key="1">
    <source>
        <dbReference type="ARBA" id="ARBA00022723"/>
    </source>
</evidence>